<feature type="domain" description="Glycosyltransferase subfamily 4-like N-terminal" evidence="3">
    <location>
        <begin position="95"/>
        <end position="170"/>
    </location>
</feature>
<comment type="caution">
    <text evidence="4">The sequence shown here is derived from an EMBL/GenBank/DDBJ whole genome shotgun (WGS) entry which is preliminary data.</text>
</comment>
<keyword evidence="1" id="KW-0808">Transferase</keyword>
<dbReference type="GO" id="GO:0016757">
    <property type="term" value="F:glycosyltransferase activity"/>
    <property type="evidence" value="ECO:0007669"/>
    <property type="project" value="InterPro"/>
</dbReference>
<feature type="domain" description="Glycosyl transferase family 1" evidence="2">
    <location>
        <begin position="189"/>
        <end position="345"/>
    </location>
</feature>
<gene>
    <name evidence="4" type="primary">mfpsA</name>
    <name evidence="4" type="ORF">RHODGE_RHODGE_04698</name>
</gene>
<reference evidence="5" key="1">
    <citation type="submission" date="2018-10" db="EMBL/GenBank/DDBJ databases">
        <authorList>
            <person name="Peiro R."/>
            <person name="Begona"/>
            <person name="Cbmso G."/>
            <person name="Lopez M."/>
            <person name="Gonzalez S."/>
            <person name="Sacristan E."/>
            <person name="Castillo E."/>
        </authorList>
    </citation>
    <scope>NUCLEOTIDE SEQUENCE [LARGE SCALE GENOMIC DNA]</scope>
</reference>
<dbReference type="InterPro" id="IPR001296">
    <property type="entry name" value="Glyco_trans_1"/>
</dbReference>
<dbReference type="GO" id="GO:0009103">
    <property type="term" value="P:lipopolysaccharide biosynthetic process"/>
    <property type="evidence" value="ECO:0007669"/>
    <property type="project" value="TreeGrafter"/>
</dbReference>
<evidence type="ECO:0000259" key="3">
    <source>
        <dbReference type="Pfam" id="PF13439"/>
    </source>
</evidence>
<dbReference type="PANTHER" id="PTHR46401:SF2">
    <property type="entry name" value="GLYCOSYLTRANSFERASE WBBK-RELATED"/>
    <property type="match status" value="1"/>
</dbReference>
<name>A0A3S4FFU0_9BRAD</name>
<dbReference type="EMBL" id="UWOC01000203">
    <property type="protein sequence ID" value="VCU11167.1"/>
    <property type="molecule type" value="Genomic_DNA"/>
</dbReference>
<evidence type="ECO:0000259" key="2">
    <source>
        <dbReference type="Pfam" id="PF00534"/>
    </source>
</evidence>
<dbReference type="Proteomes" id="UP000289200">
    <property type="component" value="Unassembled WGS sequence"/>
</dbReference>
<keyword evidence="5" id="KW-1185">Reference proteome</keyword>
<evidence type="ECO:0000313" key="5">
    <source>
        <dbReference type="Proteomes" id="UP000289200"/>
    </source>
</evidence>
<dbReference type="AlphaFoldDB" id="A0A3S4FFU0"/>
<organism evidence="4 5">
    <name type="scientific">Rhodoplanes serenus</name>
    <dbReference type="NCBI Taxonomy" id="200615"/>
    <lineage>
        <taxon>Bacteria</taxon>
        <taxon>Pseudomonadati</taxon>
        <taxon>Pseudomonadota</taxon>
        <taxon>Alphaproteobacteria</taxon>
        <taxon>Hyphomicrobiales</taxon>
        <taxon>Nitrobacteraceae</taxon>
        <taxon>Rhodoplanes</taxon>
    </lineage>
</organism>
<dbReference type="Pfam" id="PF00534">
    <property type="entry name" value="Glycos_transf_1"/>
    <property type="match status" value="1"/>
</dbReference>
<proteinExistence type="predicted"/>
<accession>A0A3S4FFU0</accession>
<sequence length="376" mass="38013">MVSAAPPGRHTPSAPRLAFAVPGDLATPTGGYAYDRRIVAGLRAASRSVDVVDLGEGFPWPDAATRMAALAAIERLPAGTATVIDGLAFGVLPELAATACRRLPVIALVHHPLALESGLDATAAARLRDSERTALASARGVVVTSAATARLVAADYGVPTGRIAVVPPGTERGAPPPASGAVPTGRRAGPVALIAVGAVVPRKGYDVLVAALARLADLDWRLTIAGATDRDPATAAALARQIVDLGLGDRVVVAGAVPDDRLAALYAASDVFVLASRFEGYGMAFSEAVAYGLPVVGTTAGAIPDTVPAGTGLLVPPDDPTALAAALRTLITDEATRTRIAAAARAAAAGLPDWTEAARLFAHSIDRLTASREAAP</sequence>
<evidence type="ECO:0000313" key="4">
    <source>
        <dbReference type="EMBL" id="VCU11167.1"/>
    </source>
</evidence>
<dbReference type="PANTHER" id="PTHR46401">
    <property type="entry name" value="GLYCOSYLTRANSFERASE WBBK-RELATED"/>
    <property type="match status" value="1"/>
</dbReference>
<protein>
    <submittedName>
        <fullName evidence="4">Mannosylfructose-phosphate synthase</fullName>
    </submittedName>
</protein>
<dbReference type="Gene3D" id="3.40.50.2000">
    <property type="entry name" value="Glycogen Phosphorylase B"/>
    <property type="match status" value="2"/>
</dbReference>
<evidence type="ECO:0000256" key="1">
    <source>
        <dbReference type="ARBA" id="ARBA00022679"/>
    </source>
</evidence>
<dbReference type="SUPFAM" id="SSF53756">
    <property type="entry name" value="UDP-Glycosyltransferase/glycogen phosphorylase"/>
    <property type="match status" value="1"/>
</dbReference>
<dbReference type="InterPro" id="IPR028098">
    <property type="entry name" value="Glyco_trans_4-like_N"/>
</dbReference>
<dbReference type="Pfam" id="PF13439">
    <property type="entry name" value="Glyco_transf_4"/>
    <property type="match status" value="1"/>
</dbReference>
<dbReference type="CDD" id="cd03801">
    <property type="entry name" value="GT4_PimA-like"/>
    <property type="match status" value="1"/>
</dbReference>